<dbReference type="PANTHER" id="PTHR47891">
    <property type="entry name" value="TRANSPORTER-RELATED"/>
    <property type="match status" value="1"/>
</dbReference>
<evidence type="ECO:0000256" key="3">
    <source>
        <dbReference type="ARBA" id="ARBA00022692"/>
    </source>
</evidence>
<keyword evidence="8" id="KW-1185">Reference proteome</keyword>
<name>A0ABY7WSD5_9LACO</name>
<reference evidence="7 8" key="1">
    <citation type="submission" date="2023-02" db="EMBL/GenBank/DDBJ databases">
        <title>Genome sequence of Lacticaseibacillus sp. KACC 23028.</title>
        <authorList>
            <person name="Kim S."/>
            <person name="Heo J."/>
            <person name="Kwon S.-W."/>
        </authorList>
    </citation>
    <scope>NUCLEOTIDE SEQUENCE [LARGE SCALE GENOMIC DNA]</scope>
    <source>
        <strain evidence="7 8">KACC 23028</strain>
    </source>
</reference>
<evidence type="ECO:0000256" key="5">
    <source>
        <dbReference type="ARBA" id="ARBA00023136"/>
    </source>
</evidence>
<dbReference type="EMBL" id="CP117884">
    <property type="protein sequence ID" value="WDF83041.1"/>
    <property type="molecule type" value="Genomic_DNA"/>
</dbReference>
<accession>A0ABY7WSD5</accession>
<proteinExistence type="inferred from homology"/>
<dbReference type="CDD" id="cd12827">
    <property type="entry name" value="EcCorA_ZntB-like_u2"/>
    <property type="match status" value="1"/>
</dbReference>
<evidence type="ECO:0000256" key="1">
    <source>
        <dbReference type="ARBA" id="ARBA00004141"/>
    </source>
</evidence>
<dbReference type="InterPro" id="IPR045863">
    <property type="entry name" value="CorA_TM1_TM2"/>
</dbReference>
<evidence type="ECO:0000256" key="4">
    <source>
        <dbReference type="ARBA" id="ARBA00022989"/>
    </source>
</evidence>
<dbReference type="SUPFAM" id="SSF143865">
    <property type="entry name" value="CorA soluble domain-like"/>
    <property type="match status" value="1"/>
</dbReference>
<evidence type="ECO:0000313" key="8">
    <source>
        <dbReference type="Proteomes" id="UP001220377"/>
    </source>
</evidence>
<keyword evidence="5 6" id="KW-0472">Membrane</keyword>
<dbReference type="RefSeq" id="WP_274260918.1">
    <property type="nucleotide sequence ID" value="NZ_CP117884.1"/>
</dbReference>
<feature type="transmembrane region" description="Helical" evidence="6">
    <location>
        <begin position="287"/>
        <end position="308"/>
    </location>
</feature>
<keyword evidence="4 6" id="KW-1133">Transmembrane helix</keyword>
<dbReference type="InterPro" id="IPR047199">
    <property type="entry name" value="CorA-like"/>
</dbReference>
<dbReference type="Proteomes" id="UP001220377">
    <property type="component" value="Chromosome"/>
</dbReference>
<dbReference type="SUPFAM" id="SSF144083">
    <property type="entry name" value="Magnesium transport protein CorA, transmembrane region"/>
    <property type="match status" value="1"/>
</dbReference>
<dbReference type="Gene3D" id="3.30.460.20">
    <property type="entry name" value="CorA soluble domain-like"/>
    <property type="match status" value="1"/>
</dbReference>
<evidence type="ECO:0000256" key="6">
    <source>
        <dbReference type="SAM" id="Phobius"/>
    </source>
</evidence>
<sequence length="313" mass="35279">MLTYYHINNGTATPSSRGDSQWLALTNPDVDELKDLAEQYGLSPRVLTGLLDEHEDPRSEGLDPDDNVPGLIVLRYPVAYMNQMKIREFQTMPLSLILLDDRVITISSQPLPTQLQTNLMSGHWLTGVPEETALHILWCVLHAYVKVVEVVNAQVTAMSRELGKASRNEQLYQIMALQKSLIYLESVLDNTTPLLKDLRAGERYFTKTDYDDALRDVMTESHQAQTMTSVAERILEQFNTTVSSIVSNNLNIIMKVLTSITIILTIPTVIGGLWGMNVPVPFAHQYWAFWGICAATTVLCGICAYVLWKHDYF</sequence>
<dbReference type="Pfam" id="PF01544">
    <property type="entry name" value="CorA"/>
    <property type="match status" value="1"/>
</dbReference>
<protein>
    <submittedName>
        <fullName evidence="7">Magnesium transporter CorA family protein</fullName>
    </submittedName>
</protein>
<gene>
    <name evidence="7" type="ORF">PQ472_02005</name>
</gene>
<dbReference type="PANTHER" id="PTHR47891:SF1">
    <property type="entry name" value="CORA-MAGNESIUM AND COBALT TRANSPORTER"/>
    <property type="match status" value="1"/>
</dbReference>
<comment type="subcellular location">
    <subcellularLocation>
        <location evidence="1">Membrane</location>
        <topology evidence="1">Multi-pass membrane protein</topology>
    </subcellularLocation>
</comment>
<comment type="similarity">
    <text evidence="2">Belongs to the CorA metal ion transporter (MIT) (TC 1.A.35) family.</text>
</comment>
<evidence type="ECO:0000256" key="2">
    <source>
        <dbReference type="ARBA" id="ARBA00009765"/>
    </source>
</evidence>
<dbReference type="Gene3D" id="1.20.58.340">
    <property type="entry name" value="Magnesium transport protein CorA, transmembrane region"/>
    <property type="match status" value="2"/>
</dbReference>
<dbReference type="InterPro" id="IPR045861">
    <property type="entry name" value="CorA_cytoplasmic_dom"/>
</dbReference>
<dbReference type="InterPro" id="IPR002523">
    <property type="entry name" value="MgTranspt_CorA/ZnTranspt_ZntB"/>
</dbReference>
<organism evidence="7 8">
    <name type="scientific">Lacticaseibacillus pabuli</name>
    <dbReference type="NCBI Taxonomy" id="3025672"/>
    <lineage>
        <taxon>Bacteria</taxon>
        <taxon>Bacillati</taxon>
        <taxon>Bacillota</taxon>
        <taxon>Bacilli</taxon>
        <taxon>Lactobacillales</taxon>
        <taxon>Lactobacillaceae</taxon>
        <taxon>Lacticaseibacillus</taxon>
    </lineage>
</organism>
<keyword evidence="3 6" id="KW-0812">Transmembrane</keyword>
<feature type="transmembrane region" description="Helical" evidence="6">
    <location>
        <begin position="252"/>
        <end position="275"/>
    </location>
</feature>
<evidence type="ECO:0000313" key="7">
    <source>
        <dbReference type="EMBL" id="WDF83041.1"/>
    </source>
</evidence>